<organism evidence="1 2">
    <name type="scientific">Methylosinus trichosporium (strain ATCC 35070 / NCIMB 11131 / UNIQEM 75 / OB3b)</name>
    <dbReference type="NCBI Taxonomy" id="595536"/>
    <lineage>
        <taxon>Bacteria</taxon>
        <taxon>Pseudomonadati</taxon>
        <taxon>Pseudomonadota</taxon>
        <taxon>Alphaproteobacteria</taxon>
        <taxon>Hyphomicrobiales</taxon>
        <taxon>Methylocystaceae</taxon>
        <taxon>Methylosinus</taxon>
    </lineage>
</organism>
<dbReference type="EMBL" id="CP023737">
    <property type="protein sequence ID" value="ATQ68117.1"/>
    <property type="molecule type" value="Genomic_DNA"/>
</dbReference>
<accession>A0A2D2CZF5</accession>
<dbReference type="STRING" id="595536.GCA_000178815_03227"/>
<proteinExistence type="predicted"/>
<evidence type="ECO:0000313" key="1">
    <source>
        <dbReference type="EMBL" id="ATQ68117.1"/>
    </source>
</evidence>
<dbReference type="AlphaFoldDB" id="A0A2D2CZF5"/>
<protein>
    <submittedName>
        <fullName evidence="1">Uncharacterized protein</fullName>
    </submittedName>
</protein>
<dbReference type="RefSeq" id="WP_003610541.1">
    <property type="nucleotide sequence ID" value="NZ_ADVE02000001.1"/>
</dbReference>
<dbReference type="Gene3D" id="3.30.70.2200">
    <property type="match status" value="1"/>
</dbReference>
<keyword evidence="2" id="KW-1185">Reference proteome</keyword>
<reference evidence="2" key="1">
    <citation type="submission" date="2017-10" db="EMBL/GenBank/DDBJ databases">
        <title>Completed PacBio SMRT sequence of Methylosinus trichosporium OB3b reveals presence of a third large plasmid.</title>
        <authorList>
            <person name="Charles T.C."/>
            <person name="Lynch M.D.J."/>
            <person name="Heil J.R."/>
            <person name="Cheng J."/>
        </authorList>
    </citation>
    <scope>NUCLEOTIDE SEQUENCE [LARGE SCALE GENOMIC DNA]</scope>
    <source>
        <strain evidence="2">OB3b</strain>
    </source>
</reference>
<sequence length="236" mass="24702">MRVLIGIDDTDDAISDSSTSLLACELGASLADAAQFIGCVEHRLHGGVSATTNNQASCLVLDCERDALDRLFERVVAGVEARAAPSSAPGVVLACDDAGDLIGFGREASRREIGADETAAILAHRRIAGFGSRRGLVGAAAAVGLTTRGWSGRWVGFAGLREAACVMQVRELSALGVALVSLETDAEAPGPNDRVMHGWSEPLLVGRRAVLPLRRVGVGLWAAVSANKDRPELHRD</sequence>
<dbReference type="Proteomes" id="UP000230709">
    <property type="component" value="Chromosome"/>
</dbReference>
<dbReference type="KEGG" id="mtw:CQW49_09650"/>
<gene>
    <name evidence="1" type="ORF">CQW49_09650</name>
</gene>
<name>A0A2D2CZF5_METT3</name>
<evidence type="ECO:0000313" key="2">
    <source>
        <dbReference type="Proteomes" id="UP000230709"/>
    </source>
</evidence>